<dbReference type="PRINTS" id="PR00975">
    <property type="entry name" value="RIBOSOMALS19"/>
</dbReference>
<evidence type="ECO:0000256" key="1">
    <source>
        <dbReference type="ARBA" id="ARBA00007345"/>
    </source>
</evidence>
<dbReference type="InterPro" id="IPR002222">
    <property type="entry name" value="Ribosomal_uS19"/>
</dbReference>
<dbReference type="EMBL" id="LCCZ01000017">
    <property type="protein sequence ID" value="KKS43910.1"/>
    <property type="molecule type" value="Genomic_DNA"/>
</dbReference>
<dbReference type="PANTHER" id="PTHR11880">
    <property type="entry name" value="RIBOSOMAL PROTEIN S19P FAMILY MEMBER"/>
    <property type="match status" value="1"/>
</dbReference>
<dbReference type="InterPro" id="IPR005732">
    <property type="entry name" value="Ribosomal_uS19_bac-type"/>
</dbReference>
<dbReference type="InterPro" id="IPR023575">
    <property type="entry name" value="Ribosomal_uS19_SF"/>
</dbReference>
<dbReference type="InterPro" id="IPR020934">
    <property type="entry name" value="Ribosomal_uS19_CS"/>
</dbReference>
<evidence type="ECO:0000256" key="8">
    <source>
        <dbReference type="RuleBase" id="RU003485"/>
    </source>
</evidence>
<keyword evidence="3 7" id="KW-0694">RNA-binding</keyword>
<evidence type="ECO:0000256" key="7">
    <source>
        <dbReference type="HAMAP-Rule" id="MF_00531"/>
    </source>
</evidence>
<dbReference type="PATRIC" id="fig|1618341.3.peg.356"/>
<evidence type="ECO:0000313" key="10">
    <source>
        <dbReference type="Proteomes" id="UP000034875"/>
    </source>
</evidence>
<evidence type="ECO:0000313" key="9">
    <source>
        <dbReference type="EMBL" id="KKS43910.1"/>
    </source>
</evidence>
<dbReference type="NCBIfam" id="TIGR01050">
    <property type="entry name" value="rpsS_bact"/>
    <property type="match status" value="1"/>
</dbReference>
<dbReference type="PROSITE" id="PS00323">
    <property type="entry name" value="RIBOSOMAL_S19"/>
    <property type="match status" value="1"/>
</dbReference>
<evidence type="ECO:0000256" key="2">
    <source>
        <dbReference type="ARBA" id="ARBA00022730"/>
    </source>
</evidence>
<dbReference type="GO" id="GO:0000028">
    <property type="term" value="P:ribosomal small subunit assembly"/>
    <property type="evidence" value="ECO:0007669"/>
    <property type="project" value="TreeGrafter"/>
</dbReference>
<dbReference type="SUPFAM" id="SSF54570">
    <property type="entry name" value="Ribosomal protein S19"/>
    <property type="match status" value="1"/>
</dbReference>
<keyword evidence="2 7" id="KW-0699">rRNA-binding</keyword>
<evidence type="ECO:0000256" key="6">
    <source>
        <dbReference type="ARBA" id="ARBA00035163"/>
    </source>
</evidence>
<comment type="function">
    <text evidence="7">Protein S19 forms a complex with S13 that binds strongly to the 16S ribosomal RNA.</text>
</comment>
<proteinExistence type="inferred from homology"/>
<dbReference type="HAMAP" id="MF_00531">
    <property type="entry name" value="Ribosomal_uS19"/>
    <property type="match status" value="1"/>
</dbReference>
<dbReference type="GO" id="GO:0015935">
    <property type="term" value="C:small ribosomal subunit"/>
    <property type="evidence" value="ECO:0007669"/>
    <property type="project" value="InterPro"/>
</dbReference>
<accession>A0A0G0Z5B6</accession>
<evidence type="ECO:0000256" key="4">
    <source>
        <dbReference type="ARBA" id="ARBA00022980"/>
    </source>
</evidence>
<dbReference type="GO" id="GO:0003735">
    <property type="term" value="F:structural constituent of ribosome"/>
    <property type="evidence" value="ECO:0007669"/>
    <property type="project" value="InterPro"/>
</dbReference>
<dbReference type="Gene3D" id="3.30.860.10">
    <property type="entry name" value="30s Ribosomal Protein S19, Chain A"/>
    <property type="match status" value="1"/>
</dbReference>
<reference evidence="9 10" key="1">
    <citation type="journal article" date="2015" name="Nature">
        <title>rRNA introns, odd ribosomes, and small enigmatic genomes across a large radiation of phyla.</title>
        <authorList>
            <person name="Brown C.T."/>
            <person name="Hug L.A."/>
            <person name="Thomas B.C."/>
            <person name="Sharon I."/>
            <person name="Castelle C.J."/>
            <person name="Singh A."/>
            <person name="Wilkins M.J."/>
            <person name="Williams K.H."/>
            <person name="Banfield J.F."/>
        </authorList>
    </citation>
    <scope>NUCLEOTIDE SEQUENCE [LARGE SCALE GENOMIC DNA]</scope>
</reference>
<evidence type="ECO:0000256" key="3">
    <source>
        <dbReference type="ARBA" id="ARBA00022884"/>
    </source>
</evidence>
<dbReference type="GO" id="GO:0019843">
    <property type="term" value="F:rRNA binding"/>
    <property type="evidence" value="ECO:0007669"/>
    <property type="project" value="UniProtKB-UniRule"/>
</dbReference>
<sequence length="101" mass="11380">MSRSSKKGPFVDPKLLQKIEKLNLEGKKTLIKTWARSSSVTPEMVGHTIGVHNGRFHIPIFITENMVGHKLGEMAPTRKFIAHSKKGFEKPVEEVKVTKET</sequence>
<dbReference type="Proteomes" id="UP000034875">
    <property type="component" value="Unassembled WGS sequence"/>
</dbReference>
<comment type="caution">
    <text evidence="9">The sequence shown here is derived from an EMBL/GenBank/DDBJ whole genome shotgun (WGS) entry which is preliminary data.</text>
</comment>
<gene>
    <name evidence="7" type="primary">rpsS</name>
    <name evidence="9" type="ORF">UV05_C0017G0019</name>
</gene>
<name>A0A0G0Z5B6_9BACT</name>
<dbReference type="GO" id="GO:0006412">
    <property type="term" value="P:translation"/>
    <property type="evidence" value="ECO:0007669"/>
    <property type="project" value="UniProtKB-UniRule"/>
</dbReference>
<keyword evidence="5 7" id="KW-0687">Ribonucleoprotein</keyword>
<dbReference type="Pfam" id="PF00203">
    <property type="entry name" value="Ribosomal_S19"/>
    <property type="match status" value="1"/>
</dbReference>
<dbReference type="FunFam" id="3.30.860.10:FF:000001">
    <property type="entry name" value="30S ribosomal protein S19"/>
    <property type="match status" value="1"/>
</dbReference>
<comment type="similarity">
    <text evidence="1 7 8">Belongs to the universal ribosomal protein uS19 family.</text>
</comment>
<evidence type="ECO:0000256" key="5">
    <source>
        <dbReference type="ARBA" id="ARBA00023274"/>
    </source>
</evidence>
<dbReference type="AlphaFoldDB" id="A0A0G0Z5B6"/>
<dbReference type="GO" id="GO:0005737">
    <property type="term" value="C:cytoplasm"/>
    <property type="evidence" value="ECO:0007669"/>
    <property type="project" value="UniProtKB-ARBA"/>
</dbReference>
<protein>
    <recommendedName>
        <fullName evidence="6 7">Small ribosomal subunit protein uS19</fullName>
    </recommendedName>
</protein>
<keyword evidence="4 7" id="KW-0689">Ribosomal protein</keyword>
<dbReference type="PIRSF" id="PIRSF002144">
    <property type="entry name" value="Ribosomal_S19"/>
    <property type="match status" value="1"/>
</dbReference>
<dbReference type="PANTHER" id="PTHR11880:SF8">
    <property type="entry name" value="SMALL RIBOSOMAL SUBUNIT PROTEIN US19M"/>
    <property type="match status" value="1"/>
</dbReference>
<organism evidence="9 10">
    <name type="scientific">candidate division CPR1 bacterium GW2011_GWA2_42_17</name>
    <dbReference type="NCBI Taxonomy" id="1618341"/>
    <lineage>
        <taxon>Bacteria</taxon>
        <taxon>candidate division CPR1</taxon>
    </lineage>
</organism>